<dbReference type="EC" id="6.6.1.1" evidence="14"/>
<evidence type="ECO:0000313" key="18">
    <source>
        <dbReference type="Proteomes" id="UP000734854"/>
    </source>
</evidence>
<comment type="caution">
    <text evidence="17">The sequence shown here is derived from an EMBL/GenBank/DDBJ whole genome shotgun (WGS) entry which is preliminary data.</text>
</comment>
<feature type="region of interest" description="Disordered" evidence="15">
    <location>
        <begin position="537"/>
        <end position="580"/>
    </location>
</feature>
<evidence type="ECO:0000313" key="17">
    <source>
        <dbReference type="EMBL" id="KAG6477171.1"/>
    </source>
</evidence>
<dbReference type="InterPro" id="IPR041628">
    <property type="entry name" value="ChlI/MoxR_AAA_lid"/>
</dbReference>
<evidence type="ECO:0000256" key="2">
    <source>
        <dbReference type="ARBA" id="ARBA00005173"/>
    </source>
</evidence>
<evidence type="ECO:0000256" key="7">
    <source>
        <dbReference type="ARBA" id="ARBA00022640"/>
    </source>
</evidence>
<reference evidence="17 18" key="1">
    <citation type="submission" date="2020-08" db="EMBL/GenBank/DDBJ databases">
        <title>Plant Genome Project.</title>
        <authorList>
            <person name="Zhang R.-G."/>
        </authorList>
    </citation>
    <scope>NUCLEOTIDE SEQUENCE [LARGE SCALE GENOMIC DNA]</scope>
    <source>
        <tissue evidence="17">Rhizome</tissue>
    </source>
</reference>
<dbReference type="InterPro" id="IPR000523">
    <property type="entry name" value="Mg_chelatse_chII-like_cat_dom"/>
</dbReference>
<comment type="function">
    <text evidence="14">Involved in chlorophyll biosynthesis. Catalyzes the insertion of magnesium ion into protoporphyrin IX to yield Mg-protoporphyrin IX.</text>
</comment>
<keyword evidence="6 14" id="KW-0436">Ligase</keyword>
<dbReference type="UniPathway" id="UPA00668"/>
<dbReference type="SMART" id="SM00327">
    <property type="entry name" value="VWA"/>
    <property type="match status" value="1"/>
</dbReference>
<dbReference type="GO" id="GO:0015995">
    <property type="term" value="P:chlorophyll biosynthetic process"/>
    <property type="evidence" value="ECO:0007669"/>
    <property type="project" value="UniProtKB-UniPathway"/>
</dbReference>
<dbReference type="CDD" id="cd01451">
    <property type="entry name" value="vWA_Magnesium_chelatase"/>
    <property type="match status" value="1"/>
</dbReference>
<comment type="pathway">
    <text evidence="2 14">Porphyrin-containing compound metabolism; chlorophyll biosynthesis.</text>
</comment>
<dbReference type="FunFam" id="3.40.50.410:FF:000079">
    <property type="entry name" value="Mg-protoporphyrin IX chelatase"/>
    <property type="match status" value="1"/>
</dbReference>
<dbReference type="AlphaFoldDB" id="A0A8J5F3D6"/>
<dbReference type="Gene3D" id="1.10.8.80">
    <property type="entry name" value="Magnesium chelatase subunit I, C-Terminal domain"/>
    <property type="match status" value="1"/>
</dbReference>
<organism evidence="17 18">
    <name type="scientific">Zingiber officinale</name>
    <name type="common">Ginger</name>
    <name type="synonym">Amomum zingiber</name>
    <dbReference type="NCBI Taxonomy" id="94328"/>
    <lineage>
        <taxon>Eukaryota</taxon>
        <taxon>Viridiplantae</taxon>
        <taxon>Streptophyta</taxon>
        <taxon>Embryophyta</taxon>
        <taxon>Tracheophyta</taxon>
        <taxon>Spermatophyta</taxon>
        <taxon>Magnoliopsida</taxon>
        <taxon>Liliopsida</taxon>
        <taxon>Zingiberales</taxon>
        <taxon>Zingiberaceae</taxon>
        <taxon>Zingiber</taxon>
    </lineage>
</organism>
<evidence type="ECO:0000256" key="5">
    <source>
        <dbReference type="ARBA" id="ARBA00022531"/>
    </source>
</evidence>
<dbReference type="PANTHER" id="PTHR43473">
    <property type="entry name" value="MAGNESIUM-CHELATASE SUBUNIT CHLD, CHLOROPLASTIC"/>
    <property type="match status" value="1"/>
</dbReference>
<dbReference type="InterPro" id="IPR041702">
    <property type="entry name" value="BchD/ChlD_VWA"/>
</dbReference>
<comment type="activity regulation">
    <text evidence="14">Redox regulation; active in reducing conditions, inactive in oxidizing conditions.</text>
</comment>
<dbReference type="GO" id="GO:0005524">
    <property type="term" value="F:ATP binding"/>
    <property type="evidence" value="ECO:0007669"/>
    <property type="project" value="UniProtKB-UniRule"/>
</dbReference>
<dbReference type="Pfam" id="PF17863">
    <property type="entry name" value="AAA_lid_2"/>
    <property type="match status" value="1"/>
</dbReference>
<comment type="similarity">
    <text evidence="3 14">Belongs to the Mg-chelatase subunits D/I family.</text>
</comment>
<dbReference type="InterPro" id="IPR027417">
    <property type="entry name" value="P-loop_NTPase"/>
</dbReference>
<dbReference type="InterPro" id="IPR036465">
    <property type="entry name" value="vWFA_dom_sf"/>
</dbReference>
<comment type="subcellular location">
    <subcellularLocation>
        <location evidence="1 14">Plastid</location>
        <location evidence="1 14">Chloroplast</location>
    </subcellularLocation>
</comment>
<dbReference type="Pfam" id="PF01078">
    <property type="entry name" value="Mg_chelatase"/>
    <property type="match status" value="1"/>
</dbReference>
<dbReference type="InterPro" id="IPR002035">
    <property type="entry name" value="VWF_A"/>
</dbReference>
<evidence type="ECO:0000256" key="8">
    <source>
        <dbReference type="ARBA" id="ARBA00022741"/>
    </source>
</evidence>
<dbReference type="PANTHER" id="PTHR43473:SF2">
    <property type="entry name" value="MAGNESIUM-CHELATASE SUBUNIT CHLD, CHLOROPLASTIC"/>
    <property type="match status" value="1"/>
</dbReference>
<gene>
    <name evidence="17" type="ORF">ZIOFF_066423</name>
</gene>
<dbReference type="Proteomes" id="UP000734854">
    <property type="component" value="Unassembled WGS sequence"/>
</dbReference>
<dbReference type="Pfam" id="PF13519">
    <property type="entry name" value="VWA_2"/>
    <property type="match status" value="1"/>
</dbReference>
<protein>
    <recommendedName>
        <fullName evidence="14">Mg-protoporphyrin IX chelatase</fullName>
        <ecNumber evidence="14">6.6.1.1</ecNumber>
    </recommendedName>
</protein>
<dbReference type="PROSITE" id="PS50234">
    <property type="entry name" value="VWFA"/>
    <property type="match status" value="1"/>
</dbReference>
<dbReference type="SUPFAM" id="SSF52540">
    <property type="entry name" value="P-loop containing nucleoside triphosphate hydrolases"/>
    <property type="match status" value="1"/>
</dbReference>
<comment type="catalytic activity">
    <reaction evidence="13 14">
        <text>protoporphyrin IX + Mg(2+) + ATP + H2O = Mg-protoporphyrin IX + ADP + phosphate + 3 H(+)</text>
        <dbReference type="Rhea" id="RHEA:13961"/>
        <dbReference type="ChEBI" id="CHEBI:15377"/>
        <dbReference type="ChEBI" id="CHEBI:15378"/>
        <dbReference type="ChEBI" id="CHEBI:18420"/>
        <dbReference type="ChEBI" id="CHEBI:30616"/>
        <dbReference type="ChEBI" id="CHEBI:43474"/>
        <dbReference type="ChEBI" id="CHEBI:57306"/>
        <dbReference type="ChEBI" id="CHEBI:60492"/>
        <dbReference type="ChEBI" id="CHEBI:456216"/>
        <dbReference type="EC" id="6.6.1.1"/>
    </reaction>
</comment>
<dbReference type="GO" id="GO:0016851">
    <property type="term" value="F:magnesium chelatase activity"/>
    <property type="evidence" value="ECO:0007669"/>
    <property type="project" value="UniProtKB-UniRule"/>
</dbReference>
<keyword evidence="10" id="KW-0809">Transit peptide</keyword>
<accession>A0A8J5F3D6</accession>
<name>A0A8J5F3D6_ZINOF</name>
<keyword evidence="8 14" id="KW-0547">Nucleotide-binding</keyword>
<keyword evidence="7 14" id="KW-0934">Plastid</keyword>
<feature type="domain" description="VWFA" evidence="16">
    <location>
        <begin position="686"/>
        <end position="884"/>
    </location>
</feature>
<keyword evidence="5 14" id="KW-0602">Photosynthesis</keyword>
<keyword evidence="9 14" id="KW-0067">ATP-binding</keyword>
<comment type="subunit">
    <text evidence="12">The magnesium chelatase complex is a heterotrimer consisting of subunits CHLI, CHLD and CHLH.</text>
</comment>
<evidence type="ECO:0000256" key="12">
    <source>
        <dbReference type="ARBA" id="ARBA00038576"/>
    </source>
</evidence>
<dbReference type="GO" id="GO:0015979">
    <property type="term" value="P:photosynthesis"/>
    <property type="evidence" value="ECO:0007669"/>
    <property type="project" value="UniProtKB-UniRule"/>
</dbReference>
<keyword evidence="4 14" id="KW-0150">Chloroplast</keyword>
<evidence type="ECO:0000256" key="3">
    <source>
        <dbReference type="ARBA" id="ARBA00005799"/>
    </source>
</evidence>
<dbReference type="InterPro" id="IPR011776">
    <property type="entry name" value="Mg_chelatase_ATPase-dsu"/>
</dbReference>
<feature type="compositionally biased region" description="Pro residues" evidence="15">
    <location>
        <begin position="542"/>
        <end position="552"/>
    </location>
</feature>
<evidence type="ECO:0000259" key="16">
    <source>
        <dbReference type="PROSITE" id="PS50234"/>
    </source>
</evidence>
<dbReference type="InterPro" id="IPR003593">
    <property type="entry name" value="AAA+_ATPase"/>
</dbReference>
<dbReference type="NCBIfam" id="TIGR02031">
    <property type="entry name" value="BchD-ChlD"/>
    <property type="match status" value="1"/>
</dbReference>
<dbReference type="SMART" id="SM00382">
    <property type="entry name" value="AAA"/>
    <property type="match status" value="1"/>
</dbReference>
<dbReference type="EMBL" id="JACMSC010000018">
    <property type="protein sequence ID" value="KAG6477171.1"/>
    <property type="molecule type" value="Genomic_DNA"/>
</dbReference>
<comment type="subunit">
    <text evidence="14">The magnesium chelatase complex is a heterotrimer consisting of subunits CHLI, CHLD, AND CHLH.</text>
</comment>
<evidence type="ECO:0000256" key="9">
    <source>
        <dbReference type="ARBA" id="ARBA00022840"/>
    </source>
</evidence>
<evidence type="ECO:0000256" key="14">
    <source>
        <dbReference type="RuleBase" id="RU362087"/>
    </source>
</evidence>
<sequence length="890" mass="98646">MRINLIWLAESTDNVELLITNQQLSFTWLDVLKSHWRHKRLSLRLLHKRERVSHPNQTDKAEADSSAIQIPPEFTDGGPCLCSVQVYHLPAVLSLPVQKQTRFHPQLRRRNTAPTAPSRRRFGCCHDRLKQWRYRHNHREAHRRRGLWQAVLPLGRSGWAGFCCYAKRTSDAIKTALLLGAIDCEIGGIAISGKRGTAKTVMARGLHAVLPPIEVVSGSISNADPNCPGEWEYGLTERVEYDSAGNVMTQIVKTPFVQIPLGVTEDRLLGSVDVEESIKSGTTVFQPGLLAQAHRGVLYVDEINLLDEGISNLLLNVLTDGINIVEREGISFQHPCKPLLIATYNPEEGSVREHLLDRIAINLRSRKKLVAQKQVIKDAQAWQRVILACLSIKHATVSGGAVGVECHAMALIGECLNADLPMNLDDRVAAVGIATKFQEKSKEVYTVVEEETEYARTQIILAREYLKDVTITRDQLKYLVMESIRGGCQGHRAELFAARVAKCLAALEGREKVYVDDLKKAVELVILPRSIITDNLQEQQNQPPPPPPPPPQNQDSSEDQNEEEDTEEDNEQENEQQEQQIPDEFIFDAEGGIIDDKLLFFAQQAQRRRGKAGRAKNVIFSEDRGRYIKPMLPKGPVKRLAVDATLRAAAPYQKLRREKDTCKSRKVYVEKTDMRAKRMARKAGALVIFVVDASGSMALNRMQNAKGAALQLLAESYTSRDQVSIIPFRGDCAEVLLPPSRSIAMARKRLERLPCGGGSPLAHGLSTAVRVGLNAEKSGDVGRIMIVAITDGRANISLKRSIDPEAASTADATTRPSTQDLKDEILDVAGKIYKAGMSLLVIDTENKFVSTGFAKEIARVAQGKYYYLPNASDAVISATTKEALSVLKSS</sequence>
<evidence type="ECO:0000256" key="15">
    <source>
        <dbReference type="SAM" id="MobiDB-lite"/>
    </source>
</evidence>
<dbReference type="Gene3D" id="3.40.50.410">
    <property type="entry name" value="von Willebrand factor, type A domain"/>
    <property type="match status" value="1"/>
</dbReference>
<dbReference type="GO" id="GO:0009507">
    <property type="term" value="C:chloroplast"/>
    <property type="evidence" value="ECO:0007669"/>
    <property type="project" value="UniProtKB-SubCell"/>
</dbReference>
<keyword evidence="18" id="KW-1185">Reference proteome</keyword>
<feature type="compositionally biased region" description="Acidic residues" evidence="15">
    <location>
        <begin position="556"/>
        <end position="576"/>
    </location>
</feature>
<keyword evidence="11 14" id="KW-0149">Chlorophyll biosynthesis</keyword>
<dbReference type="Gene3D" id="3.40.50.300">
    <property type="entry name" value="P-loop containing nucleotide triphosphate hydrolases"/>
    <property type="match status" value="1"/>
</dbReference>
<evidence type="ECO:0000256" key="1">
    <source>
        <dbReference type="ARBA" id="ARBA00004229"/>
    </source>
</evidence>
<dbReference type="SUPFAM" id="SSF53300">
    <property type="entry name" value="vWA-like"/>
    <property type="match status" value="1"/>
</dbReference>
<evidence type="ECO:0000256" key="6">
    <source>
        <dbReference type="ARBA" id="ARBA00022598"/>
    </source>
</evidence>
<evidence type="ECO:0000256" key="10">
    <source>
        <dbReference type="ARBA" id="ARBA00022946"/>
    </source>
</evidence>
<evidence type="ECO:0000256" key="4">
    <source>
        <dbReference type="ARBA" id="ARBA00022528"/>
    </source>
</evidence>
<evidence type="ECO:0000256" key="11">
    <source>
        <dbReference type="ARBA" id="ARBA00023171"/>
    </source>
</evidence>
<evidence type="ECO:0000256" key="13">
    <source>
        <dbReference type="ARBA" id="ARBA00048693"/>
    </source>
</evidence>
<proteinExistence type="inferred from homology"/>